<proteinExistence type="predicted"/>
<reference evidence="2 3" key="1">
    <citation type="submission" date="2024-06" db="EMBL/GenBank/DDBJ databases">
        <title>Genomic Encyclopedia of Type Strains, Phase IV (KMG-IV): sequencing the most valuable type-strain genomes for metagenomic binning, comparative biology and taxonomic classification.</title>
        <authorList>
            <person name="Goeker M."/>
        </authorList>
    </citation>
    <scope>NUCLEOTIDE SEQUENCE [LARGE SCALE GENOMIC DNA]</scope>
    <source>
        <strain evidence="2 3">DSM 29388</strain>
    </source>
</reference>
<sequence length="192" mass="21495">MKLDNIVKERSGGVCEISGETGNLNFYEVQPTSGNEPERTILVSDKVLAQIEKREEPDAGYWERILPTSMWSEVPGVQVVSWRMLNRFRNESWAADALDMMYMEDEMLEWAKASGDHMGDGSVQLHKDSNGNILQNGDTVTLIKDLDVKGSSLTAKIGTAVRNIRLVHDNVEQIEGKVEGQSIVILTKFVKK</sequence>
<dbReference type="Pfam" id="PF03831">
    <property type="entry name" value="YjdM"/>
    <property type="match status" value="1"/>
</dbReference>
<feature type="domain" description="Protein YjdM C-terminal" evidence="1">
    <location>
        <begin position="126"/>
        <end position="192"/>
    </location>
</feature>
<gene>
    <name evidence="2" type="ORF">ABID46_002281</name>
</gene>
<organism evidence="2 3">
    <name type="scientific">Moheibacter stercoris</name>
    <dbReference type="NCBI Taxonomy" id="1628251"/>
    <lineage>
        <taxon>Bacteria</taxon>
        <taxon>Pseudomonadati</taxon>
        <taxon>Bacteroidota</taxon>
        <taxon>Flavobacteriia</taxon>
        <taxon>Flavobacteriales</taxon>
        <taxon>Weeksellaceae</taxon>
        <taxon>Moheibacter</taxon>
    </lineage>
</organism>
<keyword evidence="3" id="KW-1185">Reference proteome</keyword>
<dbReference type="SUPFAM" id="SSF82057">
    <property type="entry name" value="Prokaryotic SH3-related domain"/>
    <property type="match status" value="1"/>
</dbReference>
<accession>A0ABV2LW55</accession>
<dbReference type="RefSeq" id="WP_354510153.1">
    <property type="nucleotide sequence ID" value="NZ_JBEPMO010000017.1"/>
</dbReference>
<comment type="caution">
    <text evidence="2">The sequence shown here is derived from an EMBL/GenBank/DDBJ whole genome shotgun (WGS) entry which is preliminary data.</text>
</comment>
<dbReference type="InterPro" id="IPR013988">
    <property type="entry name" value="YjdM_C"/>
</dbReference>
<protein>
    <submittedName>
        <fullName evidence="2">Protein PhnA</fullName>
    </submittedName>
</protein>
<dbReference type="Proteomes" id="UP001549146">
    <property type="component" value="Unassembled WGS sequence"/>
</dbReference>
<name>A0ABV2LW55_9FLAO</name>
<evidence type="ECO:0000259" key="1">
    <source>
        <dbReference type="Pfam" id="PF03831"/>
    </source>
</evidence>
<evidence type="ECO:0000313" key="3">
    <source>
        <dbReference type="Proteomes" id="UP001549146"/>
    </source>
</evidence>
<dbReference type="PANTHER" id="PTHR30305">
    <property type="entry name" value="PROTEIN YJDM-RELATED"/>
    <property type="match status" value="1"/>
</dbReference>
<dbReference type="Gene3D" id="2.30.30.40">
    <property type="entry name" value="SH3 Domains"/>
    <property type="match status" value="1"/>
</dbReference>
<evidence type="ECO:0000313" key="2">
    <source>
        <dbReference type="EMBL" id="MET3732691.1"/>
    </source>
</evidence>
<dbReference type="PANTHER" id="PTHR30305:SF3">
    <property type="entry name" value="PROTEIN YJDM"/>
    <property type="match status" value="1"/>
</dbReference>
<dbReference type="EMBL" id="JBEPMO010000017">
    <property type="protein sequence ID" value="MET3732691.1"/>
    <property type="molecule type" value="Genomic_DNA"/>
</dbReference>